<gene>
    <name evidence="2" type="ORF">CHARACLAT_026205</name>
</gene>
<feature type="region of interest" description="Disordered" evidence="1">
    <location>
        <begin position="1"/>
        <end position="25"/>
    </location>
</feature>
<dbReference type="Proteomes" id="UP001352852">
    <property type="component" value="Unassembled WGS sequence"/>
</dbReference>
<protein>
    <submittedName>
        <fullName evidence="2">Uncharacterized protein</fullName>
    </submittedName>
</protein>
<organism evidence="2 3">
    <name type="scientific">Characodon lateralis</name>
    <dbReference type="NCBI Taxonomy" id="208331"/>
    <lineage>
        <taxon>Eukaryota</taxon>
        <taxon>Metazoa</taxon>
        <taxon>Chordata</taxon>
        <taxon>Craniata</taxon>
        <taxon>Vertebrata</taxon>
        <taxon>Euteleostomi</taxon>
        <taxon>Actinopterygii</taxon>
        <taxon>Neopterygii</taxon>
        <taxon>Teleostei</taxon>
        <taxon>Neoteleostei</taxon>
        <taxon>Acanthomorphata</taxon>
        <taxon>Ovalentaria</taxon>
        <taxon>Atherinomorphae</taxon>
        <taxon>Cyprinodontiformes</taxon>
        <taxon>Goodeidae</taxon>
        <taxon>Characodon</taxon>
    </lineage>
</organism>
<comment type="caution">
    <text evidence="2">The sequence shown here is derived from an EMBL/GenBank/DDBJ whole genome shotgun (WGS) entry which is preliminary data.</text>
</comment>
<reference evidence="2 3" key="1">
    <citation type="submission" date="2021-06" db="EMBL/GenBank/DDBJ databases">
        <authorList>
            <person name="Palmer J.M."/>
        </authorList>
    </citation>
    <scope>NUCLEOTIDE SEQUENCE [LARGE SCALE GENOMIC DNA]</scope>
    <source>
        <strain evidence="2 3">CL_MEX2019</strain>
        <tissue evidence="2">Muscle</tissue>
    </source>
</reference>
<dbReference type="EMBL" id="JAHUTJ010060511">
    <property type="protein sequence ID" value="MED6288408.1"/>
    <property type="molecule type" value="Genomic_DNA"/>
</dbReference>
<name>A0ABU7EMD9_9TELE</name>
<evidence type="ECO:0000313" key="3">
    <source>
        <dbReference type="Proteomes" id="UP001352852"/>
    </source>
</evidence>
<keyword evidence="3" id="KW-1185">Reference proteome</keyword>
<evidence type="ECO:0000256" key="1">
    <source>
        <dbReference type="SAM" id="MobiDB-lite"/>
    </source>
</evidence>
<evidence type="ECO:0000313" key="2">
    <source>
        <dbReference type="EMBL" id="MED6288408.1"/>
    </source>
</evidence>
<sequence>MQNEALRKIQIKSRSRGQQGGSENVCVFHREQEKSSMRAMRETVYLTIMFVDCGRKPEYPEKPTHARGELANSFQEAPRPGFKPRTFLLQCMANNCATVQFQFYY</sequence>
<proteinExistence type="predicted"/>
<accession>A0ABU7EMD9</accession>